<dbReference type="AlphaFoldDB" id="F9WCT0"/>
<feature type="compositionally biased region" description="Pro residues" evidence="1">
    <location>
        <begin position="411"/>
        <end position="425"/>
    </location>
</feature>
<dbReference type="VEuPathDB" id="TriTrypDB:TcIL3000_0_56410"/>
<feature type="region of interest" description="Disordered" evidence="1">
    <location>
        <begin position="1"/>
        <end position="29"/>
    </location>
</feature>
<organism evidence="2 3">
    <name type="scientific">Trypanosoma congolense (strain IL3000)</name>
    <dbReference type="NCBI Taxonomy" id="1068625"/>
    <lineage>
        <taxon>Eukaryota</taxon>
        <taxon>Discoba</taxon>
        <taxon>Euglenozoa</taxon>
        <taxon>Kinetoplastea</taxon>
        <taxon>Metakinetoplastina</taxon>
        <taxon>Trypanosomatida</taxon>
        <taxon>Trypanosomatidae</taxon>
        <taxon>Trypanosoma</taxon>
        <taxon>Nannomonas</taxon>
    </lineage>
</organism>
<comment type="caution">
    <text evidence="2">The sequence shown here is derived from an EMBL/GenBank/DDBJ whole genome shotgun (WGS) entry which is preliminary data.</text>
</comment>
<protein>
    <submittedName>
        <fullName evidence="2">WGS project CAEQ00000000 data, annotated contig 2263</fullName>
    </submittedName>
</protein>
<proteinExistence type="predicted"/>
<evidence type="ECO:0000313" key="3">
    <source>
        <dbReference type="Proteomes" id="UP000000702"/>
    </source>
</evidence>
<dbReference type="OMA" id="DATQREC"/>
<feature type="compositionally biased region" description="Polar residues" evidence="1">
    <location>
        <begin position="426"/>
        <end position="452"/>
    </location>
</feature>
<feature type="region of interest" description="Disordered" evidence="1">
    <location>
        <begin position="243"/>
        <end position="267"/>
    </location>
</feature>
<feature type="compositionally biased region" description="Polar residues" evidence="1">
    <location>
        <begin position="253"/>
        <end position="267"/>
    </location>
</feature>
<reference evidence="3" key="1">
    <citation type="submission" date="2011-07" db="EMBL/GenBank/DDBJ databases">
        <title>Divergent evolution of antigenic variation in African trypanosomes.</title>
        <authorList>
            <person name="Jackson A.P."/>
            <person name="Berry A."/>
            <person name="Allison H.C."/>
            <person name="Burton P."/>
            <person name="Anderson J."/>
            <person name="Aslett M."/>
            <person name="Brown R."/>
            <person name="Corton N."/>
            <person name="Harris D."/>
            <person name="Hauser H."/>
            <person name="Gamble J."/>
            <person name="Gilderthorp R."/>
            <person name="McQuillan J."/>
            <person name="Quail M.A."/>
            <person name="Sanders M."/>
            <person name="Van Tonder A."/>
            <person name="Ginger M.L."/>
            <person name="Donelson J.E."/>
            <person name="Field M.C."/>
            <person name="Barry J.D."/>
            <person name="Berriman M."/>
            <person name="Hertz-Fowler C."/>
        </authorList>
    </citation>
    <scope>NUCLEOTIDE SEQUENCE [LARGE SCALE GENOMIC DNA]</scope>
    <source>
        <strain evidence="3">IL3000</strain>
    </source>
</reference>
<dbReference type="Proteomes" id="UP000000702">
    <property type="component" value="Unassembled WGS sequence"/>
</dbReference>
<keyword evidence="3" id="KW-1185">Reference proteome</keyword>
<feature type="region of interest" description="Disordered" evidence="1">
    <location>
        <begin position="409"/>
        <end position="476"/>
    </location>
</feature>
<accession>F9WCT0</accession>
<sequence>MDPSKSPERVRHTVAERRRTPVMGREDSLSREFSATVMLTRSATDLSPPAKWPIESMFNGDPNATICTSVSAGERGNSPSLQNVPLCEEDGPIVPVMSEKYRENGDLCDCRSDSNSICYRSAAPSMARCSHGCFPGQMWPGGGGSATSGAPGTESAGERQSEVGTVSTSPRPRDGNVPLSSAHALSVDPSLQRERSVSRPQRAGSLEDTSLAMDLSYGSWGCSLRTPVSTVSPVDRAQYNSIQRAQRGAGTDTKATSPTPKVSASHSNYSLGLRSAGRVSRACPRAPHAKSFLGHHGDHSLSRSPLPREPSIDFRNLISDATQRECHSLFRGESDVSSDHALHGIMGNEAEMARAEDLVRRSMAPCRCDNESASGLANDGGSALGTPIVMRCESCDGLRWAKGTTFSDAPPLSPVIQPDPQPLCPPTSSGDPPLATGSSLKTGLRVRSQSGLNEGRSISGPKSRGATEQARAVSTQ</sequence>
<reference evidence="2 3" key="2">
    <citation type="journal article" date="2012" name="Proc. Natl. Acad. Sci. U.S.A.">
        <title>Antigenic diversity is generated by distinct evolutionary mechanisms in African trypanosome species.</title>
        <authorList>
            <person name="Jackson A.P."/>
            <person name="Berry A."/>
            <person name="Aslett M."/>
            <person name="Allison H.C."/>
            <person name="Burton P."/>
            <person name="Vavrova-Anderson J."/>
            <person name="Brown R."/>
            <person name="Browne H."/>
            <person name="Corton N."/>
            <person name="Hauser H."/>
            <person name="Gamble J."/>
            <person name="Gilderthorp R."/>
            <person name="Marcello L."/>
            <person name="McQuillan J."/>
            <person name="Otto T.D."/>
            <person name="Quail M.A."/>
            <person name="Sanders M.J."/>
            <person name="van Tonder A."/>
            <person name="Ginger M.L."/>
            <person name="Field M.C."/>
            <person name="Barry J.D."/>
            <person name="Hertz-Fowler C."/>
            <person name="Berriman M."/>
        </authorList>
    </citation>
    <scope>NUCLEOTIDE SEQUENCE [LARGE SCALE GENOMIC DNA]</scope>
    <source>
        <strain evidence="2 3">IL3000</strain>
    </source>
</reference>
<gene>
    <name evidence="2" type="ORF">TCIL3000_0_56410</name>
</gene>
<feature type="region of interest" description="Disordered" evidence="1">
    <location>
        <begin position="144"/>
        <end position="205"/>
    </location>
</feature>
<dbReference type="EMBL" id="CAEQ01001757">
    <property type="protein sequence ID" value="CCD15078.1"/>
    <property type="molecule type" value="Genomic_DNA"/>
</dbReference>
<evidence type="ECO:0000313" key="2">
    <source>
        <dbReference type="EMBL" id="CCD15078.1"/>
    </source>
</evidence>
<evidence type="ECO:0000256" key="1">
    <source>
        <dbReference type="SAM" id="MobiDB-lite"/>
    </source>
</evidence>
<feature type="region of interest" description="Disordered" evidence="1">
    <location>
        <begin position="290"/>
        <end position="309"/>
    </location>
</feature>
<name>F9WCT0_TRYCI</name>